<evidence type="ECO:0000259" key="6">
    <source>
        <dbReference type="PROSITE" id="PS50110"/>
    </source>
</evidence>
<dbReference type="AlphaFoldDB" id="A0A940RZ62"/>
<keyword evidence="8" id="KW-1185">Reference proteome</keyword>
<dbReference type="InterPro" id="IPR001789">
    <property type="entry name" value="Sig_transdc_resp-reg_receiver"/>
</dbReference>
<evidence type="ECO:0000256" key="2">
    <source>
        <dbReference type="ARBA" id="ARBA00023125"/>
    </source>
</evidence>
<dbReference type="InterPro" id="IPR039420">
    <property type="entry name" value="WalR-like"/>
</dbReference>
<dbReference type="SMART" id="SM00421">
    <property type="entry name" value="HTH_LUXR"/>
    <property type="match status" value="1"/>
</dbReference>
<dbReference type="SUPFAM" id="SSF52172">
    <property type="entry name" value="CheY-like"/>
    <property type="match status" value="1"/>
</dbReference>
<dbReference type="SMART" id="SM00448">
    <property type="entry name" value="REC"/>
    <property type="match status" value="1"/>
</dbReference>
<protein>
    <submittedName>
        <fullName evidence="7">Response regulator transcription factor</fullName>
    </submittedName>
</protein>
<dbReference type="PANTHER" id="PTHR43214:SF24">
    <property type="entry name" value="TRANSCRIPTIONAL REGULATORY PROTEIN NARL-RELATED"/>
    <property type="match status" value="1"/>
</dbReference>
<dbReference type="GO" id="GO:0000160">
    <property type="term" value="P:phosphorelay signal transduction system"/>
    <property type="evidence" value="ECO:0007669"/>
    <property type="project" value="InterPro"/>
</dbReference>
<dbReference type="PANTHER" id="PTHR43214">
    <property type="entry name" value="TWO-COMPONENT RESPONSE REGULATOR"/>
    <property type="match status" value="1"/>
</dbReference>
<feature type="domain" description="Response regulatory" evidence="6">
    <location>
        <begin position="2"/>
        <end position="122"/>
    </location>
</feature>
<evidence type="ECO:0000259" key="5">
    <source>
        <dbReference type="PROSITE" id="PS50043"/>
    </source>
</evidence>
<keyword evidence="2" id="KW-0238">DNA-binding</keyword>
<dbReference type="Pfam" id="PF00196">
    <property type="entry name" value="GerE"/>
    <property type="match status" value="1"/>
</dbReference>
<comment type="caution">
    <text evidence="7">The sequence shown here is derived from an EMBL/GenBank/DDBJ whole genome shotgun (WGS) entry which is preliminary data.</text>
</comment>
<proteinExistence type="predicted"/>
<dbReference type="Proteomes" id="UP000670475">
    <property type="component" value="Unassembled WGS sequence"/>
</dbReference>
<keyword evidence="3" id="KW-0804">Transcription</keyword>
<dbReference type="GO" id="GO:0006355">
    <property type="term" value="P:regulation of DNA-templated transcription"/>
    <property type="evidence" value="ECO:0007669"/>
    <property type="project" value="InterPro"/>
</dbReference>
<accession>A0A940RZ62</accession>
<evidence type="ECO:0000256" key="1">
    <source>
        <dbReference type="ARBA" id="ARBA00023015"/>
    </source>
</evidence>
<reference evidence="7" key="1">
    <citation type="submission" date="2021-03" db="EMBL/GenBank/DDBJ databases">
        <title>Whole genome sequence of Streptomyces bomunensis MMS17-BM035.</title>
        <authorList>
            <person name="Lee J.H."/>
        </authorList>
    </citation>
    <scope>NUCLEOTIDE SEQUENCE</scope>
    <source>
        <strain evidence="7">MMS17-BM035</strain>
    </source>
</reference>
<dbReference type="GO" id="GO:0003677">
    <property type="term" value="F:DNA binding"/>
    <property type="evidence" value="ECO:0007669"/>
    <property type="project" value="UniProtKB-KW"/>
</dbReference>
<evidence type="ECO:0000256" key="3">
    <source>
        <dbReference type="ARBA" id="ARBA00023163"/>
    </source>
</evidence>
<dbReference type="EMBL" id="JAGIQL010000091">
    <property type="protein sequence ID" value="MBP0459923.1"/>
    <property type="molecule type" value="Genomic_DNA"/>
</dbReference>
<dbReference type="SUPFAM" id="SSF46894">
    <property type="entry name" value="C-terminal effector domain of the bipartite response regulators"/>
    <property type="match status" value="1"/>
</dbReference>
<sequence>MRVVIAEDSAILRDGLAQLLGMRGVEVVAAVEDAAALLAAVAEHRPDAAVVDIRLPPTGTDEGLRAAVEIRRTAPGTGVLIFSQYVETKYAAQLIGDGGAGVGYLLKERVVDIGEFVAALERVAAGGTALDAEVVSQLFGASRRGSELDALTPREREVLGLMAEGRSNMSIAETFTVSERAVEKHIANIFSKLGLPASEPGHRRVLAVLRYLDHRRE</sequence>
<keyword evidence="1" id="KW-0805">Transcription regulation</keyword>
<evidence type="ECO:0000313" key="8">
    <source>
        <dbReference type="Proteomes" id="UP000670475"/>
    </source>
</evidence>
<organism evidence="7 8">
    <name type="scientific">Streptomyces montanisoli</name>
    <dbReference type="NCBI Taxonomy" id="2798581"/>
    <lineage>
        <taxon>Bacteria</taxon>
        <taxon>Bacillati</taxon>
        <taxon>Actinomycetota</taxon>
        <taxon>Actinomycetes</taxon>
        <taxon>Kitasatosporales</taxon>
        <taxon>Streptomycetaceae</taxon>
        <taxon>Streptomyces</taxon>
    </lineage>
</organism>
<gene>
    <name evidence="7" type="ORF">JFN87_20845</name>
</gene>
<evidence type="ECO:0000313" key="7">
    <source>
        <dbReference type="EMBL" id="MBP0459923.1"/>
    </source>
</evidence>
<name>A0A940RZ62_9ACTN</name>
<feature type="domain" description="HTH luxR-type" evidence="5">
    <location>
        <begin position="144"/>
        <end position="215"/>
    </location>
</feature>
<dbReference type="PRINTS" id="PR00038">
    <property type="entry name" value="HTHLUXR"/>
</dbReference>
<dbReference type="Pfam" id="PF00072">
    <property type="entry name" value="Response_reg"/>
    <property type="match status" value="1"/>
</dbReference>
<dbReference type="InterPro" id="IPR011006">
    <property type="entry name" value="CheY-like_superfamily"/>
</dbReference>
<dbReference type="PROSITE" id="PS50043">
    <property type="entry name" value="HTH_LUXR_2"/>
    <property type="match status" value="1"/>
</dbReference>
<dbReference type="Gene3D" id="3.40.50.2300">
    <property type="match status" value="1"/>
</dbReference>
<evidence type="ECO:0000256" key="4">
    <source>
        <dbReference type="PROSITE-ProRule" id="PRU00169"/>
    </source>
</evidence>
<keyword evidence="4" id="KW-0597">Phosphoprotein</keyword>
<dbReference type="InterPro" id="IPR016032">
    <property type="entry name" value="Sig_transdc_resp-reg_C-effctor"/>
</dbReference>
<feature type="modified residue" description="4-aspartylphosphate" evidence="4">
    <location>
        <position position="52"/>
    </location>
</feature>
<dbReference type="CDD" id="cd06170">
    <property type="entry name" value="LuxR_C_like"/>
    <property type="match status" value="1"/>
</dbReference>
<dbReference type="InterPro" id="IPR000792">
    <property type="entry name" value="Tscrpt_reg_LuxR_C"/>
</dbReference>
<dbReference type="PROSITE" id="PS50110">
    <property type="entry name" value="RESPONSE_REGULATORY"/>
    <property type="match status" value="1"/>
</dbReference>